<dbReference type="Gene3D" id="1.10.1280.10">
    <property type="entry name" value="Di-copper center containing domain from catechol oxidase"/>
    <property type="match status" value="1"/>
</dbReference>
<organism evidence="3 4">
    <name type="scientific">Colletotrichum scovillei</name>
    <dbReference type="NCBI Taxonomy" id="1209932"/>
    <lineage>
        <taxon>Eukaryota</taxon>
        <taxon>Fungi</taxon>
        <taxon>Dikarya</taxon>
        <taxon>Ascomycota</taxon>
        <taxon>Pezizomycotina</taxon>
        <taxon>Sordariomycetes</taxon>
        <taxon>Hypocreomycetidae</taxon>
        <taxon>Glomerellales</taxon>
        <taxon>Glomerellaceae</taxon>
        <taxon>Colletotrichum</taxon>
        <taxon>Colletotrichum acutatum species complex</taxon>
    </lineage>
</organism>
<gene>
    <name evidence="3" type="ORF">JMJ77_011499</name>
</gene>
<dbReference type="EMBL" id="JAESDN010000011">
    <property type="protein sequence ID" value="KAG7043677.1"/>
    <property type="molecule type" value="Genomic_DNA"/>
</dbReference>
<dbReference type="Pfam" id="PF00149">
    <property type="entry name" value="Metallophos"/>
    <property type="match status" value="1"/>
</dbReference>
<dbReference type="InterPro" id="IPR004843">
    <property type="entry name" value="Calcineurin-like_PHP"/>
</dbReference>
<feature type="domain" description="Tyrosinase copper-binding" evidence="2">
    <location>
        <begin position="304"/>
        <end position="315"/>
    </location>
</feature>
<dbReference type="Gene3D" id="3.60.21.10">
    <property type="match status" value="1"/>
</dbReference>
<dbReference type="SUPFAM" id="SSF48056">
    <property type="entry name" value="Di-copper centre-containing domain"/>
    <property type="match status" value="1"/>
</dbReference>
<dbReference type="PROSITE" id="PS00497">
    <property type="entry name" value="TYROSINASE_1"/>
    <property type="match status" value="1"/>
</dbReference>
<dbReference type="SUPFAM" id="SSF56300">
    <property type="entry name" value="Metallo-dependent phosphatases"/>
    <property type="match status" value="1"/>
</dbReference>
<dbReference type="GO" id="GO:0016791">
    <property type="term" value="F:phosphatase activity"/>
    <property type="evidence" value="ECO:0007669"/>
    <property type="project" value="TreeGrafter"/>
</dbReference>
<dbReference type="GO" id="GO:0005737">
    <property type="term" value="C:cytoplasm"/>
    <property type="evidence" value="ECO:0007669"/>
    <property type="project" value="TreeGrafter"/>
</dbReference>
<dbReference type="AlphaFoldDB" id="A0A9P7UD37"/>
<dbReference type="PANTHER" id="PTHR42850:SF4">
    <property type="entry name" value="ZINC-DEPENDENT ENDOPOLYPHOSPHATASE"/>
    <property type="match status" value="1"/>
</dbReference>
<evidence type="ECO:0000313" key="3">
    <source>
        <dbReference type="EMBL" id="KAG7043677.1"/>
    </source>
</evidence>
<dbReference type="Proteomes" id="UP000699042">
    <property type="component" value="Unassembled WGS sequence"/>
</dbReference>
<dbReference type="GO" id="GO:0000298">
    <property type="term" value="F:endopolyphosphatase activity"/>
    <property type="evidence" value="ECO:0007669"/>
    <property type="project" value="TreeGrafter"/>
</dbReference>
<dbReference type="InterPro" id="IPR029052">
    <property type="entry name" value="Metallo-depent_PP-like"/>
</dbReference>
<feature type="domain" description="Tyrosinase copper-binding" evidence="1">
    <location>
        <begin position="67"/>
        <end position="84"/>
    </location>
</feature>
<sequence>MGGTITRKNIRTLSTKELDELVRAFHGIQQLPPHDPNSFFIIAGYHGEPFRGAGYANPAWWGGYCNHGNVLFPTWHRGYLLRLEKALQSQVPGVALPYWDETEKESLEHGIPPIFLQRKYKFSDTGKEISNPLFSYTFQARIQDRLDPIPDADYTKPVGYETVRYPFSGLVGPKDKNKTWVHNNSLHKMGEKATNKMLNDNITTWLTKSSFLNSDGERQCAGVKDKYDHCLDAPNYTVFSNTTSAQQWNDDGLQEPGFKSVVPLESPHNLIHLAVGGFDLPGSNSDQIGDANGDMGENDTAAFDPIFYFHHCFIDLMFWRWQKKHNKEHSLEIIQGYPGTNSVDAQGPTPGVAGGTWLTLDSPLDPFRNPHGADKAMTSRDVVNIAELGYAYDYPEPPTRVGEPHGPSPVLTVSGINRAAIGGSFVVSAWATLKSGEKVLVGTEAVLSRWHVSGCKNCQNHLEVRTHIPVEGWTKKDTDKMKFEIGLHTRNLSGVPKDGRGEGVQKPRVSLETDHLMMDPVENIPKPSHTTSQYDFRQTVQTLDPKYVPSAECGAPRRRLVIVGDVHGRASQLQKLLDKVGFNKDAGDHLVFTGDLVNKGPDSAGVVQLAMDLGASCVRGNNEDRVLAARGFIERGRVTGSTGDDGKIVFEDSKEKLPADIPYAVSSDYVTATQLSKEQVSWLSSLPLILHIGPFRGAKSPPWNSGAAVVAHGGLVPLLPMEEQDPWAVMNMRSLVYPIDGAHSENVEAALAKRVKSRLCRHAAFQVAKDEGLEDELARVLCLWDGDEVSKLATNQEEGTIAIELADGKRWREAWNETQNMIEAPEDRSVVVYGHDAKEGLQVEPDIQVPESLKEKGAQGPWTRYAFGLDSGCAYDRELSAMVIEASPDGSDVIHRIEQVKGVEE</sequence>
<dbReference type="PRINTS" id="PR00092">
    <property type="entry name" value="TYROSINASE"/>
</dbReference>
<dbReference type="PROSITE" id="PS00498">
    <property type="entry name" value="TYROSINASE_2"/>
    <property type="match status" value="1"/>
</dbReference>
<protein>
    <submittedName>
        <fullName evidence="3">Tyrosinase</fullName>
    </submittedName>
</protein>
<dbReference type="InterPro" id="IPR008922">
    <property type="entry name" value="Di-copper_centre_dom_sf"/>
</dbReference>
<comment type="caution">
    <text evidence="3">The sequence shown here is derived from an EMBL/GenBank/DDBJ whole genome shotgun (WGS) entry which is preliminary data.</text>
</comment>
<name>A0A9P7UD37_9PEZI</name>
<evidence type="ECO:0000259" key="2">
    <source>
        <dbReference type="PROSITE" id="PS00498"/>
    </source>
</evidence>
<reference evidence="3" key="1">
    <citation type="submission" date="2021-05" db="EMBL/GenBank/DDBJ databases">
        <title>Comparative genomics of three Colletotrichum scovillei strains and genetic complementation revealed genes involved fungal growth and virulence on chili pepper.</title>
        <authorList>
            <person name="Hsieh D.-K."/>
            <person name="Chuang S.-C."/>
            <person name="Chen C.-Y."/>
            <person name="Chao Y.-T."/>
            <person name="Lu M.-Y.J."/>
            <person name="Lee M.-H."/>
            <person name="Shih M.-C."/>
        </authorList>
    </citation>
    <scope>NUCLEOTIDE SEQUENCE</scope>
    <source>
        <strain evidence="3">Coll-153</strain>
    </source>
</reference>
<dbReference type="CDD" id="cd00144">
    <property type="entry name" value="MPP_PPP_family"/>
    <property type="match status" value="1"/>
</dbReference>
<dbReference type="Pfam" id="PF00264">
    <property type="entry name" value="Tyrosinase"/>
    <property type="match status" value="1"/>
</dbReference>
<proteinExistence type="predicted"/>
<accession>A0A9P7UD37</accession>
<evidence type="ECO:0000259" key="1">
    <source>
        <dbReference type="PROSITE" id="PS00497"/>
    </source>
</evidence>
<dbReference type="GO" id="GO:0016491">
    <property type="term" value="F:oxidoreductase activity"/>
    <property type="evidence" value="ECO:0007669"/>
    <property type="project" value="InterPro"/>
</dbReference>
<dbReference type="GO" id="GO:0006798">
    <property type="term" value="P:polyphosphate catabolic process"/>
    <property type="evidence" value="ECO:0007669"/>
    <property type="project" value="TreeGrafter"/>
</dbReference>
<dbReference type="PANTHER" id="PTHR42850">
    <property type="entry name" value="METALLOPHOSPHOESTERASE"/>
    <property type="match status" value="1"/>
</dbReference>
<dbReference type="InterPro" id="IPR002227">
    <property type="entry name" value="Tyrosinase_Cu-bd"/>
</dbReference>
<dbReference type="InterPro" id="IPR050126">
    <property type="entry name" value="Ap4A_hydrolase"/>
</dbReference>
<evidence type="ECO:0000313" key="4">
    <source>
        <dbReference type="Proteomes" id="UP000699042"/>
    </source>
</evidence>
<keyword evidence="4" id="KW-1185">Reference proteome</keyword>